<accession>A0A4R7JUB4</accession>
<evidence type="ECO:0000313" key="2">
    <source>
        <dbReference type="EMBL" id="TDT41504.1"/>
    </source>
</evidence>
<organism evidence="2 3">
    <name type="scientific">Halospina denitrificans</name>
    <dbReference type="NCBI Taxonomy" id="332522"/>
    <lineage>
        <taxon>Bacteria</taxon>
        <taxon>Pseudomonadati</taxon>
        <taxon>Pseudomonadota</taxon>
        <taxon>Gammaproteobacteria</taxon>
        <taxon>Halospina</taxon>
    </lineage>
</organism>
<protein>
    <submittedName>
        <fullName evidence="2">Uncharacterized protein</fullName>
    </submittedName>
</protein>
<dbReference type="EMBL" id="SOAX01000003">
    <property type="protein sequence ID" value="TDT41504.1"/>
    <property type="molecule type" value="Genomic_DNA"/>
</dbReference>
<feature type="compositionally biased region" description="Low complexity" evidence="1">
    <location>
        <begin position="246"/>
        <end position="255"/>
    </location>
</feature>
<feature type="region of interest" description="Disordered" evidence="1">
    <location>
        <begin position="1"/>
        <end position="41"/>
    </location>
</feature>
<comment type="caution">
    <text evidence="2">The sequence shown here is derived from an EMBL/GenBank/DDBJ whole genome shotgun (WGS) entry which is preliminary data.</text>
</comment>
<dbReference type="Proteomes" id="UP000295830">
    <property type="component" value="Unassembled WGS sequence"/>
</dbReference>
<proteinExistence type="predicted"/>
<gene>
    <name evidence="2" type="ORF">DES49_1599</name>
</gene>
<feature type="compositionally biased region" description="Polar residues" evidence="1">
    <location>
        <begin position="12"/>
        <end position="23"/>
    </location>
</feature>
<name>A0A4R7JUB4_9GAMM</name>
<feature type="region of interest" description="Disordered" evidence="1">
    <location>
        <begin position="239"/>
        <end position="262"/>
    </location>
</feature>
<keyword evidence="3" id="KW-1185">Reference proteome</keyword>
<evidence type="ECO:0000313" key="3">
    <source>
        <dbReference type="Proteomes" id="UP000295830"/>
    </source>
</evidence>
<dbReference type="RefSeq" id="WP_133735867.1">
    <property type="nucleotide sequence ID" value="NZ_SOAX01000003.1"/>
</dbReference>
<dbReference type="AlphaFoldDB" id="A0A4R7JUB4"/>
<sequence>MSMRTDLKFQNGKLSANVESNNADAREALPPIDPGDRLGSDQWGEALKKQAGDLADDPALNTAARAHERLVKGFQSVAQQRDTQDPSVPQLQHLRQVETNFNSLVSMASKQTSAAREDVAKRVKDVKAEFEQGIGFNDKDASEIRGMLRNMDQDQRSEFIQQAVENGDGNVMAAVFRSHPSLSGLSQDAVNARYRQAMRKHAPKAEKLLDSLEQADSLLFDSFNDLLTKGDQLTAKEIREKKEQESQAAKQAADAVTADWTA</sequence>
<evidence type="ECO:0000256" key="1">
    <source>
        <dbReference type="SAM" id="MobiDB-lite"/>
    </source>
</evidence>
<dbReference type="OrthoDB" id="7074710at2"/>
<reference evidence="2 3" key="1">
    <citation type="submission" date="2019-03" db="EMBL/GenBank/DDBJ databases">
        <title>Genomic Encyclopedia of Type Strains, Phase IV (KMG-IV): sequencing the most valuable type-strain genomes for metagenomic binning, comparative biology and taxonomic classification.</title>
        <authorList>
            <person name="Goeker M."/>
        </authorList>
    </citation>
    <scope>NUCLEOTIDE SEQUENCE [LARGE SCALE GENOMIC DNA]</scope>
    <source>
        <strain evidence="2 3">DSM 15505</strain>
    </source>
</reference>